<proteinExistence type="predicted"/>
<evidence type="ECO:0000313" key="1">
    <source>
        <dbReference type="EMBL" id="PWN52574.1"/>
    </source>
</evidence>
<gene>
    <name evidence="1" type="ORF">IE53DRAFT_272147</name>
</gene>
<sequence>MPSTTSPRSPGPPPNPPTLHRNVSEPVKANVNLSFSRDRRGFHDPSKGTSNTFSFRRTTDFRDERSDSSDSGDSIGDGGGRRSDSSTSRAGSTNGSDSYRWSKDPRAKLRERRKRNGGGGGGGGSGPSPYHMAVVMLLGSLASGMPLASMFKVYTFIMCEVYDPEVGRMRIKPSTDLGELSNTKAHHHPFDPFTSDFHSSSFPSSSFREWFSSRSAPELPSPPQCSSPWVQSSTSSYSASMVTVGSILALLSLSRVTEISSRLGRKPLLLLTHLLVAFGFTIFRLSLLLPPTWAASILFLAVVISEASSGAPLRVAIQNYVVDTSPEPERAALLSFIEGFGQIGAFPSSTLGGLLASLTGHFFAPFYACVGVYLVAFSYVLFLVPESKRGRHQGWDGSVPDRRDPEAGVEEGLDGDLEDDVREGSLRTVSESEMREEEEEEEPQDQGRGGGGRGGTTTTTTTKDPKQGWRSRILSKVNFISPLAIFLPRKRPISPLGERAMNGRGERDERKRLDFRLLNLALVVLFEETFQVFLVPLLLLYNGERFGFDVLQNGYLVSILQSCRAIFLTAIFPPLINLARRWITKRGLKRREKKRGRSSSFSYGTLSKKTIPRANIVTLKGRGNGDATPSSSRIPTSSSSYSYFSSRVKGGRTSRMNLTAAQDWEISRSNRRRPSLYSSISNLGKTRTETLTSANRSLNRLEDLPDQDTIKRIQRGKLDMCVMFGSYLISSVSLFVIARTGLENPWFGLVTGIVGLQLGSGATSLRTALMVNAVQERDQTETLAANQVLCTSVNAFMPLLTSLVYGKALESGRPEIVWYFKSIFAGLASLASLALFWSHSGFWDKVDVADEDEDLDEDEDGVPR</sequence>
<name>A0ACD0P3B9_9BASI</name>
<reference evidence="1 2" key="1">
    <citation type="journal article" date="2018" name="Mol. Biol. Evol.">
        <title>Broad Genomic Sampling Reveals a Smut Pathogenic Ancestry of the Fungal Clade Ustilaginomycotina.</title>
        <authorList>
            <person name="Kijpornyongpan T."/>
            <person name="Mondo S.J."/>
            <person name="Barry K."/>
            <person name="Sandor L."/>
            <person name="Lee J."/>
            <person name="Lipzen A."/>
            <person name="Pangilinan J."/>
            <person name="LaButti K."/>
            <person name="Hainaut M."/>
            <person name="Henrissat B."/>
            <person name="Grigoriev I.V."/>
            <person name="Spatafora J.W."/>
            <person name="Aime M.C."/>
        </authorList>
    </citation>
    <scope>NUCLEOTIDE SEQUENCE [LARGE SCALE GENOMIC DNA]</scope>
    <source>
        <strain evidence="1 2">SA 807</strain>
    </source>
</reference>
<keyword evidence="2" id="KW-1185">Reference proteome</keyword>
<protein>
    <submittedName>
        <fullName evidence="1">Uncharacterized protein</fullName>
    </submittedName>
</protein>
<evidence type="ECO:0000313" key="2">
    <source>
        <dbReference type="Proteomes" id="UP000245626"/>
    </source>
</evidence>
<dbReference type="Proteomes" id="UP000245626">
    <property type="component" value="Unassembled WGS sequence"/>
</dbReference>
<dbReference type="EMBL" id="KZ819769">
    <property type="protein sequence ID" value="PWN52574.1"/>
    <property type="molecule type" value="Genomic_DNA"/>
</dbReference>
<organism evidence="1 2">
    <name type="scientific">Violaceomyces palustris</name>
    <dbReference type="NCBI Taxonomy" id="1673888"/>
    <lineage>
        <taxon>Eukaryota</taxon>
        <taxon>Fungi</taxon>
        <taxon>Dikarya</taxon>
        <taxon>Basidiomycota</taxon>
        <taxon>Ustilaginomycotina</taxon>
        <taxon>Ustilaginomycetes</taxon>
        <taxon>Violaceomycetales</taxon>
        <taxon>Violaceomycetaceae</taxon>
        <taxon>Violaceomyces</taxon>
    </lineage>
</organism>
<accession>A0ACD0P3B9</accession>